<keyword evidence="2" id="KW-0472">Membrane</keyword>
<feature type="transmembrane region" description="Helical" evidence="2">
    <location>
        <begin position="6"/>
        <end position="26"/>
    </location>
</feature>
<dbReference type="EMBL" id="CAEZTF010000051">
    <property type="protein sequence ID" value="CAB4558496.1"/>
    <property type="molecule type" value="Genomic_DNA"/>
</dbReference>
<keyword evidence="2" id="KW-1133">Transmembrane helix</keyword>
<protein>
    <submittedName>
        <fullName evidence="3">Unannotated protein</fullName>
    </submittedName>
</protein>
<organism evidence="3">
    <name type="scientific">freshwater metagenome</name>
    <dbReference type="NCBI Taxonomy" id="449393"/>
    <lineage>
        <taxon>unclassified sequences</taxon>
        <taxon>metagenomes</taxon>
        <taxon>ecological metagenomes</taxon>
    </lineage>
</organism>
<feature type="region of interest" description="Disordered" evidence="1">
    <location>
        <begin position="53"/>
        <end position="79"/>
    </location>
</feature>
<reference evidence="3" key="1">
    <citation type="submission" date="2020-05" db="EMBL/GenBank/DDBJ databases">
        <authorList>
            <person name="Chiriac C."/>
            <person name="Salcher M."/>
            <person name="Ghai R."/>
            <person name="Kavagutti S V."/>
        </authorList>
    </citation>
    <scope>NUCLEOTIDE SEQUENCE</scope>
</reference>
<dbReference type="AlphaFoldDB" id="A0A6J6D589"/>
<accession>A0A6J6D589</accession>
<sequence>MDLQILLDALISLIPPALVGVLFYVIMRGIFRADATERKIYAQMEADMRAEQEVQSETVTKAPKKTLSGTQKVSKSTKK</sequence>
<feature type="compositionally biased region" description="Polar residues" evidence="1">
    <location>
        <begin position="67"/>
        <end position="79"/>
    </location>
</feature>
<proteinExistence type="predicted"/>
<gene>
    <name evidence="3" type="ORF">UFOPK1618_00369</name>
</gene>
<evidence type="ECO:0000256" key="2">
    <source>
        <dbReference type="SAM" id="Phobius"/>
    </source>
</evidence>
<name>A0A6J6D589_9ZZZZ</name>
<evidence type="ECO:0000256" key="1">
    <source>
        <dbReference type="SAM" id="MobiDB-lite"/>
    </source>
</evidence>
<keyword evidence="2" id="KW-0812">Transmembrane</keyword>
<evidence type="ECO:0000313" key="3">
    <source>
        <dbReference type="EMBL" id="CAB4558496.1"/>
    </source>
</evidence>